<dbReference type="InterPro" id="IPR039924">
    <property type="entry name" value="ICln/Lot5/Saf5"/>
</dbReference>
<evidence type="ECO:0008006" key="8">
    <source>
        <dbReference type="Google" id="ProtNLM"/>
    </source>
</evidence>
<comment type="subcellular location">
    <subcellularLocation>
        <location evidence="2">Cytoplasm</location>
    </subcellularLocation>
    <subcellularLocation>
        <location evidence="1">Nucleus</location>
    </subcellularLocation>
</comment>
<dbReference type="AlphaFoldDB" id="A0A6A5KJ20"/>
<evidence type="ECO:0000313" key="6">
    <source>
        <dbReference type="EMBL" id="KAF1836100.1"/>
    </source>
</evidence>
<dbReference type="GO" id="GO:0005829">
    <property type="term" value="C:cytosol"/>
    <property type="evidence" value="ECO:0007669"/>
    <property type="project" value="TreeGrafter"/>
</dbReference>
<dbReference type="OrthoDB" id="19714at2759"/>
<feature type="region of interest" description="Disordered" evidence="5">
    <location>
        <begin position="223"/>
        <end position="244"/>
    </location>
</feature>
<dbReference type="GO" id="GO:0034715">
    <property type="term" value="C:pICln-Sm protein complex"/>
    <property type="evidence" value="ECO:0007669"/>
    <property type="project" value="TreeGrafter"/>
</dbReference>
<feature type="compositionally biased region" description="Acidic residues" evidence="5">
    <location>
        <begin position="176"/>
        <end position="187"/>
    </location>
</feature>
<evidence type="ECO:0000256" key="2">
    <source>
        <dbReference type="ARBA" id="ARBA00004496"/>
    </source>
</evidence>
<evidence type="ECO:0000313" key="7">
    <source>
        <dbReference type="Proteomes" id="UP000800040"/>
    </source>
</evidence>
<dbReference type="Proteomes" id="UP000800040">
    <property type="component" value="Unassembled WGS sequence"/>
</dbReference>
<dbReference type="PANTHER" id="PTHR21399:SF0">
    <property type="entry name" value="METHYLOSOME SUBUNIT PICLN"/>
    <property type="match status" value="1"/>
</dbReference>
<evidence type="ECO:0000256" key="1">
    <source>
        <dbReference type="ARBA" id="ARBA00004123"/>
    </source>
</evidence>
<reference evidence="6" key="1">
    <citation type="submission" date="2020-01" db="EMBL/GenBank/DDBJ databases">
        <authorList>
            <consortium name="DOE Joint Genome Institute"/>
            <person name="Haridas S."/>
            <person name="Albert R."/>
            <person name="Binder M."/>
            <person name="Bloem J."/>
            <person name="Labutti K."/>
            <person name="Salamov A."/>
            <person name="Andreopoulos B."/>
            <person name="Baker S.E."/>
            <person name="Barry K."/>
            <person name="Bills G."/>
            <person name="Bluhm B.H."/>
            <person name="Cannon C."/>
            <person name="Castanera R."/>
            <person name="Culley D.E."/>
            <person name="Daum C."/>
            <person name="Ezra D."/>
            <person name="Gonzalez J.B."/>
            <person name="Henrissat B."/>
            <person name="Kuo A."/>
            <person name="Liang C."/>
            <person name="Lipzen A."/>
            <person name="Lutzoni F."/>
            <person name="Magnuson J."/>
            <person name="Mondo S."/>
            <person name="Nolan M."/>
            <person name="Ohm R."/>
            <person name="Pangilinan J."/>
            <person name="Park H.-J."/>
            <person name="Ramirez L."/>
            <person name="Alfaro M."/>
            <person name="Sun H."/>
            <person name="Tritt A."/>
            <person name="Yoshinaga Y."/>
            <person name="Zwiers L.-H."/>
            <person name="Turgeon B.G."/>
            <person name="Goodwin S.B."/>
            <person name="Spatafora J.W."/>
            <person name="Crous P.W."/>
            <person name="Grigoriev I.V."/>
        </authorList>
    </citation>
    <scope>NUCLEOTIDE SEQUENCE</scope>
    <source>
        <strain evidence="6">P77</strain>
    </source>
</reference>
<dbReference type="GO" id="GO:0045292">
    <property type="term" value="P:mRNA cis splicing, via spliceosome"/>
    <property type="evidence" value="ECO:0007669"/>
    <property type="project" value="TreeGrafter"/>
</dbReference>
<dbReference type="EMBL" id="ML975278">
    <property type="protein sequence ID" value="KAF1836100.1"/>
    <property type="molecule type" value="Genomic_DNA"/>
</dbReference>
<proteinExistence type="predicted"/>
<keyword evidence="3" id="KW-0963">Cytoplasm</keyword>
<dbReference type="Gene3D" id="2.30.29.30">
    <property type="entry name" value="Pleckstrin-homology domain (PH domain)/Phosphotyrosine-binding domain (PTB)"/>
    <property type="match status" value="1"/>
</dbReference>
<protein>
    <recommendedName>
        <fullName evidence="8">Benzoylformate decarboxylase</fullName>
    </recommendedName>
</protein>
<dbReference type="PANTHER" id="PTHR21399">
    <property type="entry name" value="CHLORIDE CONDUCTANCE REGULATORY PROTEIN ICLN"/>
    <property type="match status" value="1"/>
</dbReference>
<dbReference type="InterPro" id="IPR011993">
    <property type="entry name" value="PH-like_dom_sf"/>
</dbReference>
<evidence type="ECO:0000256" key="5">
    <source>
        <dbReference type="SAM" id="MobiDB-lite"/>
    </source>
</evidence>
<feature type="region of interest" description="Disordered" evidence="5">
    <location>
        <begin position="171"/>
        <end position="193"/>
    </location>
</feature>
<dbReference type="GO" id="GO:0000387">
    <property type="term" value="P:spliceosomal snRNP assembly"/>
    <property type="evidence" value="ECO:0007669"/>
    <property type="project" value="TreeGrafter"/>
</dbReference>
<organism evidence="6 7">
    <name type="scientific">Decorospora gaudefroyi</name>
    <dbReference type="NCBI Taxonomy" id="184978"/>
    <lineage>
        <taxon>Eukaryota</taxon>
        <taxon>Fungi</taxon>
        <taxon>Dikarya</taxon>
        <taxon>Ascomycota</taxon>
        <taxon>Pezizomycotina</taxon>
        <taxon>Dothideomycetes</taxon>
        <taxon>Pleosporomycetidae</taxon>
        <taxon>Pleosporales</taxon>
        <taxon>Pleosporineae</taxon>
        <taxon>Pleosporaceae</taxon>
        <taxon>Decorospora</taxon>
    </lineage>
</organism>
<keyword evidence="7" id="KW-1185">Reference proteome</keyword>
<name>A0A6A5KJ20_9PLEO</name>
<sequence length="244" mass="26221">MTLQHISSAPPAEDFTPLEEHQEQTPTSFFSSKPVLYAHYSGLTLMSPATQMAQDGAFSKFAASAEGEDVLINNITIWVSSQNLVLFQTSPAPTGVTIPYPSIALHATMKYKTTIEALYMNIALNDTDSVNDEQDIHTLELTVLPPSYTENATNTCITDIFNAMNSCADLHPDPNGSDDDGDDDEDSAPGASGWITAENMDQYMDEEGNFGGLVVGDALGPGAGTVRVRDEGADGHGEKYYRTG</sequence>
<gene>
    <name evidence="6" type="ORF">BDW02DRAFT_638186</name>
</gene>
<evidence type="ECO:0000256" key="4">
    <source>
        <dbReference type="ARBA" id="ARBA00023242"/>
    </source>
</evidence>
<feature type="region of interest" description="Disordered" evidence="5">
    <location>
        <begin position="1"/>
        <end position="27"/>
    </location>
</feature>
<accession>A0A6A5KJ20</accession>
<keyword evidence="4" id="KW-0539">Nucleus</keyword>
<dbReference type="Pfam" id="PF03517">
    <property type="entry name" value="Voldacs"/>
    <property type="match status" value="1"/>
</dbReference>
<feature type="compositionally biased region" description="Basic and acidic residues" evidence="5">
    <location>
        <begin position="227"/>
        <end position="244"/>
    </location>
</feature>
<evidence type="ECO:0000256" key="3">
    <source>
        <dbReference type="ARBA" id="ARBA00022490"/>
    </source>
</evidence>
<dbReference type="GO" id="GO:0005681">
    <property type="term" value="C:spliceosomal complex"/>
    <property type="evidence" value="ECO:0007669"/>
    <property type="project" value="TreeGrafter"/>
</dbReference>